<dbReference type="GO" id="GO:0046872">
    <property type="term" value="F:metal ion binding"/>
    <property type="evidence" value="ECO:0007669"/>
    <property type="project" value="UniProtKB-KW"/>
</dbReference>
<keyword evidence="2" id="KW-0479">Metal-binding</keyword>
<dbReference type="InterPro" id="IPR036400">
    <property type="entry name" value="Cyt_B5-like_heme/steroid_sf"/>
</dbReference>
<comment type="caution">
    <text evidence="6">The sequence shown here is derived from an EMBL/GenBank/DDBJ whole genome shotgun (WGS) entry which is preliminary data.</text>
</comment>
<evidence type="ECO:0000256" key="2">
    <source>
        <dbReference type="ARBA" id="ARBA00022723"/>
    </source>
</evidence>
<dbReference type="AlphaFoldDB" id="A0A3A4ZGU0"/>
<protein>
    <submittedName>
        <fullName evidence="6">Cytochrome b5 domain-containing protein</fullName>
    </submittedName>
</protein>
<evidence type="ECO:0000259" key="5">
    <source>
        <dbReference type="PROSITE" id="PS50255"/>
    </source>
</evidence>
<dbReference type="EMBL" id="QZJF01000001">
    <property type="protein sequence ID" value="RJR28333.1"/>
    <property type="molecule type" value="Genomic_DNA"/>
</dbReference>
<dbReference type="InterPro" id="IPR001199">
    <property type="entry name" value="Cyt_B5-like_heme/steroid-bd"/>
</dbReference>
<dbReference type="SUPFAM" id="SSF55856">
    <property type="entry name" value="Cytochrome b5-like heme/steroid binding domain"/>
    <property type="match status" value="1"/>
</dbReference>
<evidence type="ECO:0000256" key="1">
    <source>
        <dbReference type="ARBA" id="ARBA00022617"/>
    </source>
</evidence>
<proteinExistence type="inferred from homology"/>
<name>A0A3A4ZGU0_UNCKA</name>
<evidence type="ECO:0000313" key="6">
    <source>
        <dbReference type="EMBL" id="RJR28333.1"/>
    </source>
</evidence>
<dbReference type="SMART" id="SM01117">
    <property type="entry name" value="Cyt-b5"/>
    <property type="match status" value="1"/>
</dbReference>
<dbReference type="PANTHER" id="PTHR19359:SF95">
    <property type="entry name" value="CYTOCHROME B5 TYPE B"/>
    <property type="match status" value="1"/>
</dbReference>
<evidence type="ECO:0000256" key="3">
    <source>
        <dbReference type="ARBA" id="ARBA00023004"/>
    </source>
</evidence>
<accession>A0A3A4ZGU0</accession>
<sequence length="136" mass="15073">MNSDYLRKIGLLALTNFTVVLLSVYQFSKVEDIAIEATHFDQPEAVKDVTNVLATVVEKSKLSELSAHNIKADCWIAYKGHVYDITTYFGGHPGGDAELIKYCGKDATRAFDTKDKSPGKSHSAVAHEMLKSYMIE</sequence>
<dbReference type="Pfam" id="PF00173">
    <property type="entry name" value="Cyt-b5"/>
    <property type="match status" value="1"/>
</dbReference>
<gene>
    <name evidence="6" type="ORF">C4561_00010</name>
</gene>
<organism evidence="6 7">
    <name type="scientific">candidate division WWE3 bacterium</name>
    <dbReference type="NCBI Taxonomy" id="2053526"/>
    <lineage>
        <taxon>Bacteria</taxon>
        <taxon>Katanobacteria</taxon>
    </lineage>
</organism>
<evidence type="ECO:0000313" key="7">
    <source>
        <dbReference type="Proteomes" id="UP000265540"/>
    </source>
</evidence>
<dbReference type="InterPro" id="IPR050668">
    <property type="entry name" value="Cytochrome_b5"/>
</dbReference>
<dbReference type="Gene3D" id="3.10.120.10">
    <property type="entry name" value="Cytochrome b5-like heme/steroid binding domain"/>
    <property type="match status" value="1"/>
</dbReference>
<comment type="similarity">
    <text evidence="4">Belongs to the cytochrome b5 family.</text>
</comment>
<dbReference type="GO" id="GO:0020037">
    <property type="term" value="F:heme binding"/>
    <property type="evidence" value="ECO:0007669"/>
    <property type="project" value="TreeGrafter"/>
</dbReference>
<dbReference type="PANTHER" id="PTHR19359">
    <property type="entry name" value="CYTOCHROME B5"/>
    <property type="match status" value="1"/>
</dbReference>
<dbReference type="GO" id="GO:0016020">
    <property type="term" value="C:membrane"/>
    <property type="evidence" value="ECO:0007669"/>
    <property type="project" value="TreeGrafter"/>
</dbReference>
<keyword evidence="1" id="KW-0349">Heme</keyword>
<keyword evidence="3" id="KW-0408">Iron</keyword>
<dbReference type="Proteomes" id="UP000265540">
    <property type="component" value="Unassembled WGS sequence"/>
</dbReference>
<dbReference type="PROSITE" id="PS50255">
    <property type="entry name" value="CYTOCHROME_B5_2"/>
    <property type="match status" value="1"/>
</dbReference>
<feature type="domain" description="Cytochrome b5 heme-binding" evidence="5">
    <location>
        <begin position="57"/>
        <end position="136"/>
    </location>
</feature>
<evidence type="ECO:0000256" key="4">
    <source>
        <dbReference type="ARBA" id="ARBA00038168"/>
    </source>
</evidence>
<reference evidence="6 7" key="1">
    <citation type="journal article" date="2017" name="ISME J.">
        <title>Energy and carbon metabolisms in a deep terrestrial subsurface fluid microbial community.</title>
        <authorList>
            <person name="Momper L."/>
            <person name="Jungbluth S.P."/>
            <person name="Lee M.D."/>
            <person name="Amend J.P."/>
        </authorList>
    </citation>
    <scope>NUCLEOTIDE SEQUENCE [LARGE SCALE GENOMIC DNA]</scope>
    <source>
        <strain evidence="6">SURF_46</strain>
    </source>
</reference>